<sequence length="49" mass="5464">MLDRSPVSGSTVTVSTPVSTEVRFSTAEIKKRIDRMFTEPEPVPMRPEA</sequence>
<dbReference type="Proteomes" id="UP001156484">
    <property type="component" value="Chromosome"/>
</dbReference>
<gene>
    <name evidence="1" type="ORF">OED52_16295</name>
</gene>
<name>A0ACD4DE32_9NOCA</name>
<keyword evidence="2" id="KW-1185">Reference proteome</keyword>
<dbReference type="EMBL" id="CP107551">
    <property type="protein sequence ID" value="UYP18205.1"/>
    <property type="molecule type" value="Genomic_DNA"/>
</dbReference>
<organism evidence="1 2">
    <name type="scientific">Rhodococcus sacchari</name>
    <dbReference type="NCBI Taxonomy" id="2962047"/>
    <lineage>
        <taxon>Bacteria</taxon>
        <taxon>Bacillati</taxon>
        <taxon>Actinomycetota</taxon>
        <taxon>Actinomycetes</taxon>
        <taxon>Mycobacteriales</taxon>
        <taxon>Nocardiaceae</taxon>
        <taxon>Rhodococcus</taxon>
    </lineage>
</organism>
<evidence type="ECO:0000313" key="1">
    <source>
        <dbReference type="EMBL" id="UYP18205.1"/>
    </source>
</evidence>
<evidence type="ECO:0000313" key="2">
    <source>
        <dbReference type="Proteomes" id="UP001156484"/>
    </source>
</evidence>
<reference evidence="1" key="1">
    <citation type="submission" date="2022-10" db="EMBL/GenBank/DDBJ databases">
        <title>Rhodococcus ferula Z13 complete genome.</title>
        <authorList>
            <person name="Long X."/>
            <person name="Zang M."/>
        </authorList>
    </citation>
    <scope>NUCLEOTIDE SEQUENCE</scope>
    <source>
        <strain evidence="1">Z13</strain>
    </source>
</reference>
<accession>A0ACD4DE32</accession>
<protein>
    <submittedName>
        <fullName evidence="1">Uncharacterized protein</fullName>
    </submittedName>
</protein>
<proteinExistence type="predicted"/>